<dbReference type="Pfam" id="PF00656">
    <property type="entry name" value="Peptidase_C14"/>
    <property type="match status" value="1"/>
</dbReference>
<accession>A0ABU0T1N2</accession>
<dbReference type="InterPro" id="IPR011600">
    <property type="entry name" value="Pept_C14_caspase"/>
</dbReference>
<sequence length="607" mass="66009">MKQTKTVVVSIGVSEYAGSRQLEDIPCAHQDAHNLHKSLRLGLGEAYDMWRSVTMLDPSANEALAVLTSTSRGLRDEELLVVYFSGHARLRRSVLSLAFSDALDDGRGHLSISELARSCAEVRASLILDCCHSGAAASMANRPDILSPTAISVLASSAAFSTAVHLPEGSPFTTDLIKVLEDASVIGAELSLVTLAKELNSGKGALEKCVVNIAEGDEDVVLLQEQRDAVGARETADRFVSRLESVDRAARELMWYSAAELPRAYQSVLVGEVFSAGIAGEASWLTRRAVGSFLDRQPGHSRIRNEVAGDLINSENWMEVCAGLIGARRLFATDADLRTAALNVLVSRAPANATWLASMYLTDCREFDFDSTERSQLAKTSWGITEILEHFRAAGKDREWLSHWALDLATATRDDSVLAEVATHLRLNGLFVPAGTDVTQVAEEPLSTYLYSLAPRGKLVSSSGKWLLSSLFGNWRRDGRSNLRTYAASRRPSAVLKSLERMGALPAVALRTAVLSDPWTAEHPDRVETVLSWGLVDEYPWVRQAAVELASDGRIGPITEQLIDMARRPGLFDLLLTLKDRDGGAGSLLELLELTPVERAALTRDGC</sequence>
<evidence type="ECO:0000313" key="2">
    <source>
        <dbReference type="EMBL" id="MDQ1029718.1"/>
    </source>
</evidence>
<organism evidence="2 3">
    <name type="scientific">Streptomyces umbrinus</name>
    <dbReference type="NCBI Taxonomy" id="67370"/>
    <lineage>
        <taxon>Bacteria</taxon>
        <taxon>Bacillati</taxon>
        <taxon>Actinomycetota</taxon>
        <taxon>Actinomycetes</taxon>
        <taxon>Kitasatosporales</taxon>
        <taxon>Streptomycetaceae</taxon>
        <taxon>Streptomyces</taxon>
        <taxon>Streptomyces phaeochromogenes group</taxon>
    </lineage>
</organism>
<evidence type="ECO:0000313" key="3">
    <source>
        <dbReference type="Proteomes" id="UP001230328"/>
    </source>
</evidence>
<evidence type="ECO:0000259" key="1">
    <source>
        <dbReference type="Pfam" id="PF00656"/>
    </source>
</evidence>
<comment type="caution">
    <text evidence="2">The sequence shown here is derived from an EMBL/GenBank/DDBJ whole genome shotgun (WGS) entry which is preliminary data.</text>
</comment>
<gene>
    <name evidence="2" type="ORF">QF035_007300</name>
</gene>
<keyword evidence="3" id="KW-1185">Reference proteome</keyword>
<proteinExistence type="predicted"/>
<dbReference type="Gene3D" id="3.40.50.1460">
    <property type="match status" value="1"/>
</dbReference>
<protein>
    <recommendedName>
        <fullName evidence="1">Peptidase C14 caspase domain-containing protein</fullName>
    </recommendedName>
</protein>
<dbReference type="RefSeq" id="WP_307525028.1">
    <property type="nucleotide sequence ID" value="NZ_JAUSZI010000002.1"/>
</dbReference>
<name>A0ABU0T1N2_9ACTN</name>
<dbReference type="Proteomes" id="UP001230328">
    <property type="component" value="Unassembled WGS sequence"/>
</dbReference>
<dbReference type="EMBL" id="JAUSZI010000002">
    <property type="protein sequence ID" value="MDQ1029718.1"/>
    <property type="molecule type" value="Genomic_DNA"/>
</dbReference>
<reference evidence="2 3" key="1">
    <citation type="submission" date="2023-07" db="EMBL/GenBank/DDBJ databases">
        <title>Comparative genomics of wheat-associated soil bacteria to identify genetic determinants of phenazine resistance.</title>
        <authorList>
            <person name="Mouncey N."/>
        </authorList>
    </citation>
    <scope>NUCLEOTIDE SEQUENCE [LARGE SCALE GENOMIC DNA]</scope>
    <source>
        <strain evidence="2 3">V2I4</strain>
    </source>
</reference>
<feature type="domain" description="Peptidase C14 caspase" evidence="1">
    <location>
        <begin position="9"/>
        <end position="184"/>
    </location>
</feature>